<dbReference type="Gene3D" id="3.10.105.10">
    <property type="entry name" value="Dipeptide-binding Protein, Domain 3"/>
    <property type="match status" value="1"/>
</dbReference>
<evidence type="ECO:0000313" key="6">
    <source>
        <dbReference type="Proteomes" id="UP000282957"/>
    </source>
</evidence>
<protein>
    <submittedName>
        <fullName evidence="5">ABC transporter substrate-binding protein</fullName>
    </submittedName>
</protein>
<dbReference type="Gene3D" id="3.40.190.10">
    <property type="entry name" value="Periplasmic binding protein-like II"/>
    <property type="match status" value="1"/>
</dbReference>
<organism evidence="5 6">
    <name type="scientific">Rhodovarius crocodyli</name>
    <dbReference type="NCBI Taxonomy" id="1979269"/>
    <lineage>
        <taxon>Bacteria</taxon>
        <taxon>Pseudomonadati</taxon>
        <taxon>Pseudomonadota</taxon>
        <taxon>Alphaproteobacteria</taxon>
        <taxon>Acetobacterales</taxon>
        <taxon>Roseomonadaceae</taxon>
        <taxon>Rhodovarius</taxon>
    </lineage>
</organism>
<comment type="subcellular location">
    <subcellularLocation>
        <location evidence="1">Periplasm</location>
    </subcellularLocation>
</comment>
<dbReference type="AlphaFoldDB" id="A0A437M212"/>
<dbReference type="GO" id="GO:0015833">
    <property type="term" value="P:peptide transport"/>
    <property type="evidence" value="ECO:0007669"/>
    <property type="project" value="TreeGrafter"/>
</dbReference>
<dbReference type="InterPro" id="IPR000914">
    <property type="entry name" value="SBP_5_dom"/>
</dbReference>
<dbReference type="InterPro" id="IPR030678">
    <property type="entry name" value="Peptide/Ni-bd"/>
</dbReference>
<dbReference type="SUPFAM" id="SSF53850">
    <property type="entry name" value="Periplasmic binding protein-like II"/>
    <property type="match status" value="1"/>
</dbReference>
<dbReference type="PANTHER" id="PTHR30290">
    <property type="entry name" value="PERIPLASMIC BINDING COMPONENT OF ABC TRANSPORTER"/>
    <property type="match status" value="1"/>
</dbReference>
<keyword evidence="6" id="KW-1185">Reference proteome</keyword>
<keyword evidence="3" id="KW-0732">Signal</keyword>
<sequence length="593" mass="65375">MKAVHESHHAQPRLVRGLSESCLPFVTIWSTVCPEAGARPSASGRKAAALRPAGRGTRMFRRQLMGSVPAIGGLASGLVAPAAVRAQQGRGNTLVVVTTPEPTVLTNAINSAPSVAELGTKIYDGLLEYDMGMQPIPSLAESWEVSADGKSVTFKLRQGVTWHDGQPFTSADVAFSLLEVIKKFHPRGPGNLGPLEAVDTPDAHTAILRLAHPYPPMMKGLSSMECPIVAKHLYEGTDIRNNPANNRPVGTGPFRFAEWNRGSSIVLEKNPNYWRPGRPHLDRLIFRFINDPATRAAALESGEVDVAFFGTINPAEMRRLAGLPSIEIARGGYEALAPVMLLELNTRKAPLDDKRVRQALAYAIDRKFIVDNIWYGFGKPAVGPISSVYAPSGLYTDDVLRYDVPDRVARANALLDQAGLRRGAGGIRFEITQDVGPYGDDYRRMGEYMRQAYNRIGVRLNLRTVDQATYVRRVYGEYDFDMTSGWYVGMGDPTLGVQRQYVTSNIRQGIPFNNVARYSDPENDRLWAEAATETDPAKRGQIFQAIQRKLVEDSPIIWIMEMELVALQNKRVKNLITTALGVRGGLYETKLEG</sequence>
<evidence type="ECO:0000259" key="4">
    <source>
        <dbReference type="Pfam" id="PF00496"/>
    </source>
</evidence>
<feature type="domain" description="Solute-binding protein family 5" evidence="4">
    <location>
        <begin position="135"/>
        <end position="504"/>
    </location>
</feature>
<dbReference type="Pfam" id="PF00496">
    <property type="entry name" value="SBP_bac_5"/>
    <property type="match status" value="1"/>
</dbReference>
<evidence type="ECO:0000256" key="1">
    <source>
        <dbReference type="ARBA" id="ARBA00004418"/>
    </source>
</evidence>
<gene>
    <name evidence="5" type="ORF">EOD42_20610</name>
</gene>
<name>A0A437M212_9PROT</name>
<dbReference type="PIRSF" id="PIRSF002741">
    <property type="entry name" value="MppA"/>
    <property type="match status" value="1"/>
</dbReference>
<accession>A0A437M212</accession>
<proteinExistence type="inferred from homology"/>
<dbReference type="GO" id="GO:0030288">
    <property type="term" value="C:outer membrane-bounded periplasmic space"/>
    <property type="evidence" value="ECO:0007669"/>
    <property type="project" value="UniProtKB-ARBA"/>
</dbReference>
<dbReference type="CDD" id="cd08517">
    <property type="entry name" value="PBP2_NikA_DppA_OppA_like_13"/>
    <property type="match status" value="1"/>
</dbReference>
<evidence type="ECO:0000256" key="3">
    <source>
        <dbReference type="ARBA" id="ARBA00022729"/>
    </source>
</evidence>
<evidence type="ECO:0000256" key="2">
    <source>
        <dbReference type="ARBA" id="ARBA00005695"/>
    </source>
</evidence>
<dbReference type="GO" id="GO:0043190">
    <property type="term" value="C:ATP-binding cassette (ABC) transporter complex"/>
    <property type="evidence" value="ECO:0007669"/>
    <property type="project" value="InterPro"/>
</dbReference>
<dbReference type="Proteomes" id="UP000282957">
    <property type="component" value="Unassembled WGS sequence"/>
</dbReference>
<reference evidence="5 6" key="1">
    <citation type="submission" date="2019-01" db="EMBL/GenBank/DDBJ databases">
        <authorList>
            <person name="Chen W.-M."/>
        </authorList>
    </citation>
    <scope>NUCLEOTIDE SEQUENCE [LARGE SCALE GENOMIC DNA]</scope>
    <source>
        <strain evidence="5 6">CCP-6</strain>
    </source>
</reference>
<dbReference type="GO" id="GO:1904680">
    <property type="term" value="F:peptide transmembrane transporter activity"/>
    <property type="evidence" value="ECO:0007669"/>
    <property type="project" value="TreeGrafter"/>
</dbReference>
<comment type="similarity">
    <text evidence="2">Belongs to the bacterial solute-binding protein 5 family.</text>
</comment>
<comment type="caution">
    <text evidence="5">The sequence shown here is derived from an EMBL/GenBank/DDBJ whole genome shotgun (WGS) entry which is preliminary data.</text>
</comment>
<dbReference type="InterPro" id="IPR039424">
    <property type="entry name" value="SBP_5"/>
</dbReference>
<dbReference type="PANTHER" id="PTHR30290:SF38">
    <property type="entry name" value="D,D-DIPEPTIDE-BINDING PERIPLASMIC PROTEIN DDPA-RELATED"/>
    <property type="match status" value="1"/>
</dbReference>
<dbReference type="EMBL" id="SACL01000009">
    <property type="protein sequence ID" value="RVT91728.1"/>
    <property type="molecule type" value="Genomic_DNA"/>
</dbReference>
<evidence type="ECO:0000313" key="5">
    <source>
        <dbReference type="EMBL" id="RVT91728.1"/>
    </source>
</evidence>
<dbReference type="OrthoDB" id="9803988at2"/>